<sequence>MTSSVTSLSCLRTRKLNWCIRVRVVKRWIGSKLGIRGNVTSVGLVLLDEEGNKIEASVPSDCVDYLGPVLVEDGVSTIRHYALTLFSSEDVSNYKYGLSNLVDVIGFLTSLKYDHVNDNLKGVSDVVKFELSDSRGKFHCMLGGNFVEMFRKLFSKSIVGLPVIVMQFVKINIVEGVVCVQDVENISTVLLNPPIVEVVQFKLMLSLGGCVSPIVGGGESSVPGVTDAYQFNGHTVQIAVGDGKSVAVFQMFDHLLAGINALNYRVLGRNFALGPIGCEILKDREILLIVKKIHRLDDLGDDFVEIVRMTDDQQLIKQYYLDGKNFTPTKSIVKAGFVNVSPHLNNNGLISCLKEDVAAGNRPTEDDPMQFLLDCSKGGHEQNMLDLSLKSGANVNVFSDVAECCSSNMKE</sequence>
<dbReference type="OrthoDB" id="696691at2759"/>
<organism evidence="2 3">
    <name type="scientific">Trifolium subterraneum</name>
    <name type="common">Subterranean clover</name>
    <dbReference type="NCBI Taxonomy" id="3900"/>
    <lineage>
        <taxon>Eukaryota</taxon>
        <taxon>Viridiplantae</taxon>
        <taxon>Streptophyta</taxon>
        <taxon>Embryophyta</taxon>
        <taxon>Tracheophyta</taxon>
        <taxon>Spermatophyta</taxon>
        <taxon>Magnoliopsida</taxon>
        <taxon>eudicotyledons</taxon>
        <taxon>Gunneridae</taxon>
        <taxon>Pentapetalae</taxon>
        <taxon>rosids</taxon>
        <taxon>fabids</taxon>
        <taxon>Fabales</taxon>
        <taxon>Fabaceae</taxon>
        <taxon>Papilionoideae</taxon>
        <taxon>50 kb inversion clade</taxon>
        <taxon>NPAAA clade</taxon>
        <taxon>Hologalegina</taxon>
        <taxon>IRL clade</taxon>
        <taxon>Trifolieae</taxon>
        <taxon>Trifolium</taxon>
    </lineage>
</organism>
<name>A0A2Z6N5M3_TRISU</name>
<evidence type="ECO:0000259" key="1">
    <source>
        <dbReference type="Pfam" id="PF02721"/>
    </source>
</evidence>
<dbReference type="AlphaFoldDB" id="A0A2Z6N5M3"/>
<dbReference type="CDD" id="cd04481">
    <property type="entry name" value="RPA1_DBD_B_like"/>
    <property type="match status" value="1"/>
</dbReference>
<dbReference type="EMBL" id="DF973741">
    <property type="protein sequence ID" value="GAU39041.1"/>
    <property type="molecule type" value="Genomic_DNA"/>
</dbReference>
<dbReference type="InterPro" id="IPR012340">
    <property type="entry name" value="NA-bd_OB-fold"/>
</dbReference>
<keyword evidence="3" id="KW-1185">Reference proteome</keyword>
<dbReference type="Pfam" id="PF02721">
    <property type="entry name" value="DUF223"/>
    <property type="match status" value="1"/>
</dbReference>
<evidence type="ECO:0000313" key="2">
    <source>
        <dbReference type="EMBL" id="GAU39041.1"/>
    </source>
</evidence>
<accession>A0A2Z6N5M3</accession>
<dbReference type="Proteomes" id="UP000242715">
    <property type="component" value="Unassembled WGS sequence"/>
</dbReference>
<evidence type="ECO:0000313" key="3">
    <source>
        <dbReference type="Proteomes" id="UP000242715"/>
    </source>
</evidence>
<protein>
    <recommendedName>
        <fullName evidence="1">Replication protein A 70 kDa DNA-binding subunit B/D first OB fold domain-containing protein</fullName>
    </recommendedName>
</protein>
<dbReference type="Gene3D" id="2.40.50.140">
    <property type="entry name" value="Nucleic acid-binding proteins"/>
    <property type="match status" value="1"/>
</dbReference>
<gene>
    <name evidence="2" type="ORF">TSUD_59970</name>
</gene>
<proteinExistence type="predicted"/>
<feature type="domain" description="Replication protein A 70 kDa DNA-binding subunit B/D first OB fold" evidence="1">
    <location>
        <begin position="6"/>
        <end position="85"/>
    </location>
</feature>
<dbReference type="InterPro" id="IPR003871">
    <property type="entry name" value="RFA1B/D_OB_1st"/>
</dbReference>
<reference evidence="3" key="1">
    <citation type="journal article" date="2017" name="Front. Plant Sci.">
        <title>Climate Clever Clovers: New Paradigm to Reduce the Environmental Footprint of Ruminants by Breeding Low Methanogenic Forages Utilizing Haplotype Variation.</title>
        <authorList>
            <person name="Kaur P."/>
            <person name="Appels R."/>
            <person name="Bayer P.E."/>
            <person name="Keeble-Gagnere G."/>
            <person name="Wang J."/>
            <person name="Hirakawa H."/>
            <person name="Shirasawa K."/>
            <person name="Vercoe P."/>
            <person name="Stefanova K."/>
            <person name="Durmic Z."/>
            <person name="Nichols P."/>
            <person name="Revell C."/>
            <person name="Isobe S.N."/>
            <person name="Edwards D."/>
            <person name="Erskine W."/>
        </authorList>
    </citation>
    <scope>NUCLEOTIDE SEQUENCE [LARGE SCALE GENOMIC DNA]</scope>
    <source>
        <strain evidence="3">cv. Daliak</strain>
    </source>
</reference>
<dbReference type="SUPFAM" id="SSF50249">
    <property type="entry name" value="Nucleic acid-binding proteins"/>
    <property type="match status" value="1"/>
</dbReference>